<dbReference type="InterPro" id="IPR050120">
    <property type="entry name" value="Adenine_PRTase"/>
</dbReference>
<comment type="subcellular location">
    <subcellularLocation>
        <location evidence="2">Cytoplasm</location>
    </subcellularLocation>
</comment>
<dbReference type="HAMAP" id="MF_00004">
    <property type="entry name" value="Aden_phosphoribosyltr"/>
    <property type="match status" value="1"/>
</dbReference>
<dbReference type="EMBL" id="BFEA01000033">
    <property type="protein sequence ID" value="GBG62941.1"/>
    <property type="molecule type" value="Genomic_DNA"/>
</dbReference>
<comment type="similarity">
    <text evidence="4">Belongs to the purine/pyrimidine phosphoribosyltransferase family.</text>
</comment>
<keyword evidence="13" id="KW-1185">Reference proteome</keyword>
<dbReference type="GO" id="GO:0005829">
    <property type="term" value="C:cytosol"/>
    <property type="evidence" value="ECO:0007669"/>
    <property type="project" value="TreeGrafter"/>
</dbReference>
<evidence type="ECO:0000313" key="13">
    <source>
        <dbReference type="Proteomes" id="UP000265515"/>
    </source>
</evidence>
<dbReference type="AlphaFoldDB" id="A0A388JYQ0"/>
<evidence type="ECO:0000259" key="11">
    <source>
        <dbReference type="Pfam" id="PF00156"/>
    </source>
</evidence>
<dbReference type="InterPro" id="IPR029057">
    <property type="entry name" value="PRTase-like"/>
</dbReference>
<feature type="domain" description="Phosphoribosyltransferase" evidence="11">
    <location>
        <begin position="165"/>
        <end position="294"/>
    </location>
</feature>
<dbReference type="Proteomes" id="UP000265515">
    <property type="component" value="Unassembled WGS sequence"/>
</dbReference>
<dbReference type="InterPro" id="IPR000836">
    <property type="entry name" value="PRTase_dom"/>
</dbReference>
<proteinExistence type="inferred from homology"/>
<dbReference type="UniPathway" id="UPA00588">
    <property type="reaction ID" value="UER00646"/>
</dbReference>
<dbReference type="GO" id="GO:0006166">
    <property type="term" value="P:purine ribonucleoside salvage"/>
    <property type="evidence" value="ECO:0007669"/>
    <property type="project" value="UniProtKB-KW"/>
</dbReference>
<comment type="subunit">
    <text evidence="5">Homodimer.</text>
</comment>
<dbReference type="Gene3D" id="3.40.50.2020">
    <property type="match status" value="1"/>
</dbReference>
<evidence type="ECO:0000256" key="6">
    <source>
        <dbReference type="ARBA" id="ARBA00011893"/>
    </source>
</evidence>
<comment type="catalytic activity">
    <reaction evidence="1">
        <text>AMP + diphosphate = 5-phospho-alpha-D-ribose 1-diphosphate + adenine</text>
        <dbReference type="Rhea" id="RHEA:16609"/>
        <dbReference type="ChEBI" id="CHEBI:16708"/>
        <dbReference type="ChEBI" id="CHEBI:33019"/>
        <dbReference type="ChEBI" id="CHEBI:58017"/>
        <dbReference type="ChEBI" id="CHEBI:456215"/>
        <dbReference type="EC" id="2.4.2.7"/>
    </reaction>
</comment>
<name>A0A388JYQ0_CHABU</name>
<dbReference type="PANTHER" id="PTHR11776">
    <property type="entry name" value="ADENINE PHOSPHORIBOSYLTRANSFERASE"/>
    <property type="match status" value="1"/>
</dbReference>
<dbReference type="Pfam" id="PF00156">
    <property type="entry name" value="Pribosyltran"/>
    <property type="match status" value="1"/>
</dbReference>
<dbReference type="GO" id="GO:0006168">
    <property type="term" value="P:adenine salvage"/>
    <property type="evidence" value="ECO:0007669"/>
    <property type="project" value="InterPro"/>
</dbReference>
<accession>A0A388JYQ0</accession>
<keyword evidence="10" id="KW-0660">Purine salvage</keyword>
<comment type="pathway">
    <text evidence="3">Purine metabolism; AMP biosynthesis via salvage pathway; AMP from adenine: step 1/1.</text>
</comment>
<comment type="caution">
    <text evidence="12">The sequence shown here is derived from an EMBL/GenBank/DDBJ whole genome shotgun (WGS) entry which is preliminary data.</text>
</comment>
<evidence type="ECO:0000256" key="8">
    <source>
        <dbReference type="ARBA" id="ARBA00022676"/>
    </source>
</evidence>
<dbReference type="CDD" id="cd06223">
    <property type="entry name" value="PRTases_typeI"/>
    <property type="match status" value="1"/>
</dbReference>
<dbReference type="FunFam" id="3.40.50.2020:FF:000022">
    <property type="entry name" value="Adenine phosphoribosyltransferase 1"/>
    <property type="match status" value="1"/>
</dbReference>
<dbReference type="OrthoDB" id="363185at2759"/>
<dbReference type="STRING" id="69332.A0A388JYQ0"/>
<evidence type="ECO:0000256" key="7">
    <source>
        <dbReference type="ARBA" id="ARBA00022490"/>
    </source>
</evidence>
<keyword evidence="7" id="KW-0963">Cytoplasm</keyword>
<keyword evidence="9" id="KW-0808">Transferase</keyword>
<reference evidence="12 13" key="1">
    <citation type="journal article" date="2018" name="Cell">
        <title>The Chara Genome: Secondary Complexity and Implications for Plant Terrestrialization.</title>
        <authorList>
            <person name="Nishiyama T."/>
            <person name="Sakayama H."/>
            <person name="Vries J.D."/>
            <person name="Buschmann H."/>
            <person name="Saint-Marcoux D."/>
            <person name="Ullrich K.K."/>
            <person name="Haas F.B."/>
            <person name="Vanderstraeten L."/>
            <person name="Becker D."/>
            <person name="Lang D."/>
            <person name="Vosolsobe S."/>
            <person name="Rombauts S."/>
            <person name="Wilhelmsson P.K.I."/>
            <person name="Janitza P."/>
            <person name="Kern R."/>
            <person name="Heyl A."/>
            <person name="Rumpler F."/>
            <person name="Villalobos L.I.A.C."/>
            <person name="Clay J.M."/>
            <person name="Skokan R."/>
            <person name="Toyoda A."/>
            <person name="Suzuki Y."/>
            <person name="Kagoshima H."/>
            <person name="Schijlen E."/>
            <person name="Tajeshwar N."/>
            <person name="Catarino B."/>
            <person name="Hetherington A.J."/>
            <person name="Saltykova A."/>
            <person name="Bonnot C."/>
            <person name="Breuninger H."/>
            <person name="Symeonidi A."/>
            <person name="Radhakrishnan G.V."/>
            <person name="Van Nieuwerburgh F."/>
            <person name="Deforce D."/>
            <person name="Chang C."/>
            <person name="Karol K.G."/>
            <person name="Hedrich R."/>
            <person name="Ulvskov P."/>
            <person name="Glockner G."/>
            <person name="Delwiche C.F."/>
            <person name="Petrasek J."/>
            <person name="Van de Peer Y."/>
            <person name="Friml J."/>
            <person name="Beilby M."/>
            <person name="Dolan L."/>
            <person name="Kohara Y."/>
            <person name="Sugano S."/>
            <person name="Fujiyama A."/>
            <person name="Delaux P.-M."/>
            <person name="Quint M."/>
            <person name="TheiBen G."/>
            <person name="Hagemann M."/>
            <person name="Harholt J."/>
            <person name="Dunand C."/>
            <person name="Zachgo S."/>
            <person name="Langdale J."/>
            <person name="Maumus F."/>
            <person name="Straeten D.V.D."/>
            <person name="Gould S.B."/>
            <person name="Rensing S.A."/>
        </authorList>
    </citation>
    <scope>NUCLEOTIDE SEQUENCE [LARGE SCALE GENOMIC DNA]</scope>
    <source>
        <strain evidence="12 13">S276</strain>
    </source>
</reference>
<dbReference type="InterPro" id="IPR005764">
    <property type="entry name" value="Ade_phspho_trans"/>
</dbReference>
<evidence type="ECO:0000256" key="3">
    <source>
        <dbReference type="ARBA" id="ARBA00004659"/>
    </source>
</evidence>
<dbReference type="EC" id="2.4.2.7" evidence="6"/>
<evidence type="ECO:0000256" key="9">
    <source>
        <dbReference type="ARBA" id="ARBA00022679"/>
    </source>
</evidence>
<dbReference type="NCBIfam" id="NF002634">
    <property type="entry name" value="PRK02304.1-3"/>
    <property type="match status" value="1"/>
</dbReference>
<dbReference type="Gramene" id="GBG62941">
    <property type="protein sequence ID" value="GBG62941"/>
    <property type="gene ID" value="CBR_g34312"/>
</dbReference>
<protein>
    <recommendedName>
        <fullName evidence="6">adenine phosphoribosyltransferase</fullName>
        <ecNumber evidence="6">2.4.2.7</ecNumber>
    </recommendedName>
</protein>
<evidence type="ECO:0000256" key="2">
    <source>
        <dbReference type="ARBA" id="ARBA00004496"/>
    </source>
</evidence>
<dbReference type="PANTHER" id="PTHR11776:SF7">
    <property type="entry name" value="PHOSPHORIBOSYLTRANSFERASE DOMAIN-CONTAINING PROTEIN"/>
    <property type="match status" value="1"/>
</dbReference>
<evidence type="ECO:0000256" key="5">
    <source>
        <dbReference type="ARBA" id="ARBA00011738"/>
    </source>
</evidence>
<keyword evidence="8" id="KW-0328">Glycosyltransferase</keyword>
<dbReference type="GO" id="GO:0003999">
    <property type="term" value="F:adenine phosphoribosyltransferase activity"/>
    <property type="evidence" value="ECO:0007669"/>
    <property type="project" value="UniProtKB-EC"/>
</dbReference>
<evidence type="ECO:0000256" key="4">
    <source>
        <dbReference type="ARBA" id="ARBA00008391"/>
    </source>
</evidence>
<sequence length="314" mass="33333">MRTALPVGSLHISVATGTLAWGVPLGARFLPKRQRSAAGGGALGLAPLPAIARLALGECFGVVDGSEEGTRRSTKTELLLSSSSVISQRQSFCHIHSRPRNFLGVKNRSTIAKETLAMAESQTSGSAGCESPVKAVPDARVKGIAESIRSIRDFPKPGILFRDVTTLLLNPKAFKDCIDICVERYAESKIDVVAGIEARGFIFGPPIALALGAKFVPVRKAKKLPGEVIGEEYSLEYGTDKIEIHVGAVNPGDRIIVVDDLIATGGTLGAALRLMERVGGEVVECVCVIELPELKGRAKLNGKPLFTVVEFEGH</sequence>
<evidence type="ECO:0000256" key="10">
    <source>
        <dbReference type="ARBA" id="ARBA00022726"/>
    </source>
</evidence>
<dbReference type="SUPFAM" id="SSF53271">
    <property type="entry name" value="PRTase-like"/>
    <property type="match status" value="1"/>
</dbReference>
<dbReference type="NCBIfam" id="TIGR01090">
    <property type="entry name" value="apt"/>
    <property type="match status" value="1"/>
</dbReference>
<evidence type="ECO:0000313" key="12">
    <source>
        <dbReference type="EMBL" id="GBG62941.1"/>
    </source>
</evidence>
<organism evidence="12 13">
    <name type="scientific">Chara braunii</name>
    <name type="common">Braun's stonewort</name>
    <dbReference type="NCBI Taxonomy" id="69332"/>
    <lineage>
        <taxon>Eukaryota</taxon>
        <taxon>Viridiplantae</taxon>
        <taxon>Streptophyta</taxon>
        <taxon>Charophyceae</taxon>
        <taxon>Charales</taxon>
        <taxon>Characeae</taxon>
        <taxon>Chara</taxon>
    </lineage>
</organism>
<gene>
    <name evidence="12" type="ORF">CBR_g34312</name>
</gene>
<dbReference type="GO" id="GO:0044209">
    <property type="term" value="P:AMP salvage"/>
    <property type="evidence" value="ECO:0007669"/>
    <property type="project" value="UniProtKB-UniPathway"/>
</dbReference>
<dbReference type="NCBIfam" id="NF002636">
    <property type="entry name" value="PRK02304.1-5"/>
    <property type="match status" value="1"/>
</dbReference>
<evidence type="ECO:0000256" key="1">
    <source>
        <dbReference type="ARBA" id="ARBA00000868"/>
    </source>
</evidence>